<dbReference type="Proteomes" id="UP000269505">
    <property type="component" value="Unassembled WGS sequence"/>
</dbReference>
<proteinExistence type="predicted"/>
<dbReference type="RefSeq" id="WP_122062625.1">
    <property type="nucleotide sequence ID" value="NZ_JAHCSS010000003.1"/>
</dbReference>
<comment type="caution">
    <text evidence="1">The sequence shown here is derived from an EMBL/GenBank/DDBJ whole genome shotgun (WGS) entry which is preliminary data.</text>
</comment>
<sequence>MKTKFKKPFITTKKLNTKVHFYEYQENEGPEAGEKRKKLLYSCWAYVPRWKMTELQEAIANGTEHDVKIFIRETHGQYIPKETHYVEVESPYINQDLNIKLVQPDVENEQFLMLTAGVVTNGKT</sequence>
<organism evidence="1 2">
    <name type="scientific">Staphylococcus pseudoxylosus</name>
    <dbReference type="NCBI Taxonomy" id="2282419"/>
    <lineage>
        <taxon>Bacteria</taxon>
        <taxon>Bacillati</taxon>
        <taxon>Bacillota</taxon>
        <taxon>Bacilli</taxon>
        <taxon>Bacillales</taxon>
        <taxon>Staphylococcaceae</taxon>
        <taxon>Staphylococcus</taxon>
    </lineage>
</organism>
<evidence type="ECO:0000313" key="1">
    <source>
        <dbReference type="EMBL" id="RMI86481.1"/>
    </source>
</evidence>
<keyword evidence="2" id="KW-1185">Reference proteome</keyword>
<gene>
    <name evidence="1" type="ORF">D9V42_01420</name>
</gene>
<evidence type="ECO:0000313" key="2">
    <source>
        <dbReference type="Proteomes" id="UP000269505"/>
    </source>
</evidence>
<dbReference type="AlphaFoldDB" id="A0AAQ0MN56"/>
<protein>
    <submittedName>
        <fullName evidence="1">Phage head-tail adapter protein</fullName>
    </submittedName>
</protein>
<reference evidence="1 2" key="1">
    <citation type="submission" date="2018-10" db="EMBL/GenBank/DDBJ databases">
        <title>Staphylococcus pseudoxylosus sp. nov., isolated from bovine mastitis.</title>
        <authorList>
            <person name="Macfadyen A.C."/>
            <person name="Leroy S."/>
            <person name="Harrison E.M."/>
            <person name="Parkhill J."/>
            <person name="Holmes M.A."/>
            <person name="Paterson G.K."/>
        </authorList>
    </citation>
    <scope>NUCLEOTIDE SEQUENCE [LARGE SCALE GENOMIC DNA]</scope>
    <source>
        <strain evidence="1 2">S04009</strain>
    </source>
</reference>
<accession>A0AAQ0MN56</accession>
<dbReference type="EMBL" id="RCVN01000001">
    <property type="protein sequence ID" value="RMI86481.1"/>
    <property type="molecule type" value="Genomic_DNA"/>
</dbReference>
<name>A0AAQ0MN56_9STAP</name>